<dbReference type="PANTHER" id="PTHR20958">
    <property type="entry name" value="GLYCINE N-ACYLTRANSFERASE-LIKE PROTEIN"/>
    <property type="match status" value="1"/>
</dbReference>
<gene>
    <name evidence="2" type="ORF">RCC_05098</name>
</gene>
<dbReference type="PANTHER" id="PTHR20958:SF6">
    <property type="entry name" value="GLYCINE N-ACYLTRANSFERASE-LIKE PROTEIN"/>
    <property type="match status" value="1"/>
</dbReference>
<name>A0A2D3UQN8_9PEZI</name>
<dbReference type="PROSITE" id="PS51186">
    <property type="entry name" value="GNAT"/>
    <property type="match status" value="1"/>
</dbReference>
<dbReference type="SUPFAM" id="SSF55729">
    <property type="entry name" value="Acyl-CoA N-acyltransferases (Nat)"/>
    <property type="match status" value="1"/>
</dbReference>
<dbReference type="OrthoDB" id="61870at2759"/>
<protein>
    <recommendedName>
        <fullName evidence="1">N-acetyltransferase domain-containing protein</fullName>
    </recommendedName>
</protein>
<dbReference type="RefSeq" id="XP_023626142.1">
    <property type="nucleotide sequence ID" value="XM_023770374.1"/>
</dbReference>
<dbReference type="InterPro" id="IPR053225">
    <property type="entry name" value="Acyl-CoA_N-acyltransferase"/>
</dbReference>
<reference evidence="2 3" key="1">
    <citation type="submission" date="2016-03" db="EMBL/GenBank/DDBJ databases">
        <authorList>
            <person name="Ploux O."/>
        </authorList>
    </citation>
    <scope>NUCLEOTIDE SEQUENCE [LARGE SCALE GENOMIC DNA]</scope>
    <source>
        <strain evidence="2 3">URUG2</strain>
    </source>
</reference>
<feature type="domain" description="N-acetyltransferase" evidence="1">
    <location>
        <begin position="201"/>
        <end position="348"/>
    </location>
</feature>
<dbReference type="GeneID" id="35600266"/>
<proteinExistence type="predicted"/>
<dbReference type="Proteomes" id="UP000225277">
    <property type="component" value="Unassembled WGS sequence"/>
</dbReference>
<evidence type="ECO:0000313" key="3">
    <source>
        <dbReference type="Proteomes" id="UP000225277"/>
    </source>
</evidence>
<organism evidence="2 3">
    <name type="scientific">Ramularia collo-cygni</name>
    <dbReference type="NCBI Taxonomy" id="112498"/>
    <lineage>
        <taxon>Eukaryota</taxon>
        <taxon>Fungi</taxon>
        <taxon>Dikarya</taxon>
        <taxon>Ascomycota</taxon>
        <taxon>Pezizomycotina</taxon>
        <taxon>Dothideomycetes</taxon>
        <taxon>Dothideomycetidae</taxon>
        <taxon>Mycosphaerellales</taxon>
        <taxon>Mycosphaerellaceae</taxon>
        <taxon>Ramularia</taxon>
    </lineage>
</organism>
<keyword evidence="3" id="KW-1185">Reference proteome</keyword>
<dbReference type="CDD" id="cd04301">
    <property type="entry name" value="NAT_SF"/>
    <property type="match status" value="1"/>
</dbReference>
<dbReference type="InterPro" id="IPR000182">
    <property type="entry name" value="GNAT_dom"/>
</dbReference>
<dbReference type="EMBL" id="FJUY01000007">
    <property type="protein sequence ID" value="CZT19252.1"/>
    <property type="molecule type" value="Genomic_DNA"/>
</dbReference>
<dbReference type="AlphaFoldDB" id="A0A2D3UQN8"/>
<evidence type="ECO:0000259" key="1">
    <source>
        <dbReference type="PROSITE" id="PS51186"/>
    </source>
</evidence>
<dbReference type="Gene3D" id="3.40.630.30">
    <property type="match status" value="1"/>
</dbReference>
<dbReference type="GO" id="GO:0016747">
    <property type="term" value="F:acyltransferase activity, transferring groups other than amino-acyl groups"/>
    <property type="evidence" value="ECO:0007669"/>
    <property type="project" value="InterPro"/>
</dbReference>
<evidence type="ECO:0000313" key="2">
    <source>
        <dbReference type="EMBL" id="CZT19252.1"/>
    </source>
</evidence>
<accession>A0A2D3UQN8</accession>
<dbReference type="InterPro" id="IPR016181">
    <property type="entry name" value="Acyl_CoA_acyltransferase"/>
</dbReference>
<sequence>MNSHSQGVYSHALSGPSGKETISLALDILRPFLPTSLALYRRLQFGQFFPETLLLTNFPTLDIRLASNKKDQWYLTFLDRSSRPETELWIFCSWEADPIPSTPGQEEVQNDLIRNLLQCIKNLPLPESRHQHALAAEAAIQAIEDGIASTNDKDTSGQTHGDYIAHLQNPFIILLGAVHEKTAAIVHRLGASEWGAPNHFYIFSSLPDSLPASSPLPEGLQWGHLQPSDFALVRSRTQIPRQEKTLAILPQLAIRNAKGEPVAWAFVGLDGAVTTLHVEPEYRGQGIAKAITAKLFREYMQGLWEDGVNNMSHAYVLVGNDASSAVCTSIGGRSGWIVEWIRVDLERV</sequence>